<name>A0ACC0JM54_CHOFU</name>
<keyword evidence="2" id="KW-1185">Reference proteome</keyword>
<reference evidence="1 2" key="1">
    <citation type="journal article" date="2022" name="Genome Biol. Evol.">
        <title>The Spruce Budworm Genome: Reconstructing the Evolutionary History of Antifreeze Proteins.</title>
        <authorList>
            <person name="Beliveau C."/>
            <person name="Gagne P."/>
            <person name="Picq S."/>
            <person name="Vernygora O."/>
            <person name="Keeling C.I."/>
            <person name="Pinkney K."/>
            <person name="Doucet D."/>
            <person name="Wen F."/>
            <person name="Johnston J.S."/>
            <person name="Maaroufi H."/>
            <person name="Boyle B."/>
            <person name="Laroche J."/>
            <person name="Dewar K."/>
            <person name="Juretic N."/>
            <person name="Blackburn G."/>
            <person name="Nisole A."/>
            <person name="Brunet B."/>
            <person name="Brandao M."/>
            <person name="Lumley L."/>
            <person name="Duan J."/>
            <person name="Quan G."/>
            <person name="Lucarotti C.J."/>
            <person name="Roe A.D."/>
            <person name="Sperling F.A.H."/>
            <person name="Levesque R.C."/>
            <person name="Cusson M."/>
        </authorList>
    </citation>
    <scope>NUCLEOTIDE SEQUENCE [LARGE SCALE GENOMIC DNA]</scope>
    <source>
        <strain evidence="1">Glfc:IPQL:Cfum</strain>
    </source>
</reference>
<evidence type="ECO:0000313" key="1">
    <source>
        <dbReference type="EMBL" id="KAI8425241.1"/>
    </source>
</evidence>
<dbReference type="EMBL" id="CM046111">
    <property type="protein sequence ID" value="KAI8425241.1"/>
    <property type="molecule type" value="Genomic_DNA"/>
</dbReference>
<accession>A0ACC0JM54</accession>
<gene>
    <name evidence="1" type="ORF">MSG28_007041</name>
</gene>
<proteinExistence type="predicted"/>
<dbReference type="Proteomes" id="UP001064048">
    <property type="component" value="Chromosome 11"/>
</dbReference>
<evidence type="ECO:0000313" key="2">
    <source>
        <dbReference type="Proteomes" id="UP001064048"/>
    </source>
</evidence>
<protein>
    <submittedName>
        <fullName evidence="1">Uncharacterized protein</fullName>
    </submittedName>
</protein>
<comment type="caution">
    <text evidence="1">The sequence shown here is derived from an EMBL/GenBank/DDBJ whole genome shotgun (WGS) entry which is preliminary data.</text>
</comment>
<sequence length="682" mass="76984">MPHYSPAHLAAIHFIYGFCNGDSLQAVIEYRKRFPARRVLHLPHHSTSRMSIDSFWIGRGSNVIAWPARSPDLTPLDFFVSGALKDKVYSKPVNSREELLIRIRTASEEIKTRDKRANGSPDGKRLPSSMDTCNTRRVKSALPAFKGGGGRMRQGSTRTTPRSSPRCRWDRGCTVKPISLRSAKREKLVLGSRCLQMRAVFHMWAHLRLIKRWGGVKYCLGLLSSPNFFVANLALPSKWPRNWTSLEMSTPRIPILAVVVRRVLSKRGDATYDFSREILVRPVKLLKVAGDDASRFLHGLITNDMEHFAQGAQSMYAMFLNNKGRVLFDTLVYKWQNQHSFLLECDDSVLAQLKKHLKIYKLRSAVQIEDVNEDLRVWALLPSQDFNPDLKLASESKVTIYKDPRLADLGYRVISPTLLDNSQVVKSSKQDIEVETSSEGYKYLRYRLGVSEGAEDLPPGTCFPLEANCDYLHGVSFHKGCYIGQEVTARVHHTGVVRKRIMPLKITNLVDNIPKDAQISPSDKPKSNLGKVKGFIKDYGLGLVRIKEALEAKVLKAGESTIEAVKPAWWPVEAPKEKLTVKDMEDTKKPDEPILHDFVCTSCKLSEKANYKGMSPPFSRNIDLKYPSYVMKDPFSPPGKGEILVLGADCTRYRARGNCAAPRPPVAMHQALEIYVLKIIKR</sequence>
<organism evidence="1 2">
    <name type="scientific">Choristoneura fumiferana</name>
    <name type="common">Spruce budworm moth</name>
    <name type="synonym">Archips fumiferana</name>
    <dbReference type="NCBI Taxonomy" id="7141"/>
    <lineage>
        <taxon>Eukaryota</taxon>
        <taxon>Metazoa</taxon>
        <taxon>Ecdysozoa</taxon>
        <taxon>Arthropoda</taxon>
        <taxon>Hexapoda</taxon>
        <taxon>Insecta</taxon>
        <taxon>Pterygota</taxon>
        <taxon>Neoptera</taxon>
        <taxon>Endopterygota</taxon>
        <taxon>Lepidoptera</taxon>
        <taxon>Glossata</taxon>
        <taxon>Ditrysia</taxon>
        <taxon>Tortricoidea</taxon>
        <taxon>Tortricidae</taxon>
        <taxon>Tortricinae</taxon>
        <taxon>Choristoneura</taxon>
    </lineage>
</organism>